<evidence type="ECO:0000313" key="2">
    <source>
        <dbReference type="EMBL" id="KAE9538885.1"/>
    </source>
</evidence>
<dbReference type="EMBL" id="VYZN01000015">
    <property type="protein sequence ID" value="KAE9538885.1"/>
    <property type="molecule type" value="Genomic_DNA"/>
</dbReference>
<keyword evidence="3" id="KW-1185">Reference proteome</keyword>
<evidence type="ECO:0000313" key="3">
    <source>
        <dbReference type="Proteomes" id="UP000475862"/>
    </source>
</evidence>
<dbReference type="AlphaFoldDB" id="A0A6G0TU22"/>
<comment type="caution">
    <text evidence="2">The sequence shown here is derived from an EMBL/GenBank/DDBJ whole genome shotgun (WGS) entry which is preliminary data.</text>
</comment>
<sequence>MSKSNNSISFFSIFSPISICLSSLVVVGFLTIEGIKTSNFEASETSSSSRHQAANLGHDYFRQVLPPTCPSHLLLKFLLRNAYSLPTVIAAGRAGGITIVNRSKDLTRMSNTRSNNLFLRLLREPFYQKNIVLEELLFQKINILSLTTQVPQSKAISHGTSNPILGITIMSPASQLGPPISRHTVTLSCVLTVSNKNNLYMYAVVPLLNLDLNQQVFGIFLDETSLDMIHHLNVS</sequence>
<proteinExistence type="predicted"/>
<keyword evidence="1" id="KW-1133">Transmembrane helix</keyword>
<accession>A0A6G0TU22</accession>
<keyword evidence="1" id="KW-0812">Transmembrane</keyword>
<gene>
    <name evidence="2" type="ORF">AGLY_005467</name>
</gene>
<dbReference type="Proteomes" id="UP000475862">
    <property type="component" value="Unassembled WGS sequence"/>
</dbReference>
<organism evidence="2 3">
    <name type="scientific">Aphis glycines</name>
    <name type="common">Soybean aphid</name>
    <dbReference type="NCBI Taxonomy" id="307491"/>
    <lineage>
        <taxon>Eukaryota</taxon>
        <taxon>Metazoa</taxon>
        <taxon>Ecdysozoa</taxon>
        <taxon>Arthropoda</taxon>
        <taxon>Hexapoda</taxon>
        <taxon>Insecta</taxon>
        <taxon>Pterygota</taxon>
        <taxon>Neoptera</taxon>
        <taxon>Paraneoptera</taxon>
        <taxon>Hemiptera</taxon>
        <taxon>Sternorrhyncha</taxon>
        <taxon>Aphidomorpha</taxon>
        <taxon>Aphidoidea</taxon>
        <taxon>Aphididae</taxon>
        <taxon>Aphidini</taxon>
        <taxon>Aphis</taxon>
        <taxon>Aphis</taxon>
    </lineage>
</organism>
<name>A0A6G0TU22_APHGL</name>
<evidence type="ECO:0000256" key="1">
    <source>
        <dbReference type="SAM" id="Phobius"/>
    </source>
</evidence>
<protein>
    <submittedName>
        <fullName evidence="2">Uncharacterized protein</fullName>
    </submittedName>
</protein>
<keyword evidence="1" id="KW-0472">Membrane</keyword>
<reference evidence="2 3" key="1">
    <citation type="submission" date="2019-08" db="EMBL/GenBank/DDBJ databases">
        <title>The genome of the soybean aphid Biotype 1, its phylome, world population structure and adaptation to the North American continent.</title>
        <authorList>
            <person name="Giordano R."/>
            <person name="Donthu R.K."/>
            <person name="Hernandez A.G."/>
            <person name="Wright C.L."/>
            <person name="Zimin A.V."/>
        </authorList>
    </citation>
    <scope>NUCLEOTIDE SEQUENCE [LARGE SCALE GENOMIC DNA]</scope>
    <source>
        <tissue evidence="2">Whole aphids</tissue>
    </source>
</reference>
<feature type="transmembrane region" description="Helical" evidence="1">
    <location>
        <begin position="7"/>
        <end position="30"/>
    </location>
</feature>